<evidence type="ECO:0000313" key="4">
    <source>
        <dbReference type="Proteomes" id="UP000752171"/>
    </source>
</evidence>
<dbReference type="PANTHER" id="PTHR46013">
    <property type="entry name" value="VASCULAR CELL ADHESION MOLECULE 1"/>
    <property type="match status" value="1"/>
</dbReference>
<evidence type="ECO:0000256" key="1">
    <source>
        <dbReference type="SAM" id="SignalP"/>
    </source>
</evidence>
<dbReference type="PANTHER" id="PTHR46013:SF4">
    <property type="entry name" value="B-CELL RECEPTOR CD22-RELATED"/>
    <property type="match status" value="1"/>
</dbReference>
<dbReference type="EMBL" id="JAICCE010000021">
    <property type="protein sequence ID" value="KAG9262780.1"/>
    <property type="molecule type" value="Genomic_DNA"/>
</dbReference>
<dbReference type="InterPro" id="IPR000535">
    <property type="entry name" value="MSP_dom"/>
</dbReference>
<dbReference type="Gene3D" id="2.60.40.10">
    <property type="entry name" value="Immunoglobulins"/>
    <property type="match status" value="1"/>
</dbReference>
<keyword evidence="3" id="KW-0675">Receptor</keyword>
<evidence type="ECO:0000313" key="3">
    <source>
        <dbReference type="EMBL" id="KAG9262780.1"/>
    </source>
</evidence>
<dbReference type="PROSITE" id="PS50202">
    <property type="entry name" value="MSP"/>
    <property type="match status" value="1"/>
</dbReference>
<dbReference type="Proteomes" id="UP000752171">
    <property type="component" value="Unassembled WGS sequence"/>
</dbReference>
<dbReference type="AlphaFoldDB" id="A0A8T2KT71"/>
<sequence>MRSLSSTPPLVLLLVIVGASGSQWSVKYTQKKICALKGSTVFINGTFTLPASLTVKDAFWVLSMKMQTDIRQTPDYKGRVEYLTDKHKRFSFKLNNVMKKDEKEFCFRVITSDNQNWTYAPGVQLIVPGNARFWVPLYND</sequence>
<protein>
    <submittedName>
        <fullName evidence="3">B-cell receptor CD22-like</fullName>
    </submittedName>
</protein>
<comment type="caution">
    <text evidence="3">The sequence shown here is derived from an EMBL/GenBank/DDBJ whole genome shotgun (WGS) entry which is preliminary data.</text>
</comment>
<organism evidence="3 4">
    <name type="scientific">Astyanax mexicanus</name>
    <name type="common">Blind cave fish</name>
    <name type="synonym">Astyanax fasciatus mexicanus</name>
    <dbReference type="NCBI Taxonomy" id="7994"/>
    <lineage>
        <taxon>Eukaryota</taxon>
        <taxon>Metazoa</taxon>
        <taxon>Chordata</taxon>
        <taxon>Craniata</taxon>
        <taxon>Vertebrata</taxon>
        <taxon>Euteleostomi</taxon>
        <taxon>Actinopterygii</taxon>
        <taxon>Neopterygii</taxon>
        <taxon>Teleostei</taxon>
        <taxon>Ostariophysi</taxon>
        <taxon>Characiformes</taxon>
        <taxon>Characoidei</taxon>
        <taxon>Acestrorhamphidae</taxon>
        <taxon>Acestrorhamphinae</taxon>
        <taxon>Astyanax</taxon>
    </lineage>
</organism>
<feature type="signal peptide" evidence="1">
    <location>
        <begin position="1"/>
        <end position="21"/>
    </location>
</feature>
<keyword evidence="1" id="KW-0732">Signal</keyword>
<gene>
    <name evidence="3" type="ORF">AMEX_G24645</name>
</gene>
<accession>A0A8T2KT71</accession>
<evidence type="ECO:0000259" key="2">
    <source>
        <dbReference type="PROSITE" id="PS50202"/>
    </source>
</evidence>
<name>A0A8T2KT71_ASTMX</name>
<feature type="domain" description="MSP" evidence="2">
    <location>
        <begin position="69"/>
        <end position="140"/>
    </location>
</feature>
<reference evidence="3 4" key="1">
    <citation type="submission" date="2021-07" db="EMBL/GenBank/DDBJ databases">
        <authorList>
            <person name="Imarazene B."/>
            <person name="Zahm M."/>
            <person name="Klopp C."/>
            <person name="Cabau C."/>
            <person name="Beille S."/>
            <person name="Jouanno E."/>
            <person name="Castinel A."/>
            <person name="Lluch J."/>
            <person name="Gil L."/>
            <person name="Kuchtly C."/>
            <person name="Lopez Roques C."/>
            <person name="Donnadieu C."/>
            <person name="Parrinello H."/>
            <person name="Journot L."/>
            <person name="Du K."/>
            <person name="Schartl M."/>
            <person name="Retaux S."/>
            <person name="Guiguen Y."/>
        </authorList>
    </citation>
    <scope>NUCLEOTIDE SEQUENCE [LARGE SCALE GENOMIC DNA]</scope>
    <source>
        <strain evidence="3">Pach_M1</strain>
        <tissue evidence="3">Testis</tissue>
    </source>
</reference>
<feature type="chain" id="PRO_5035946540" evidence="1">
    <location>
        <begin position="22"/>
        <end position="140"/>
    </location>
</feature>
<proteinExistence type="predicted"/>
<dbReference type="InterPro" id="IPR013783">
    <property type="entry name" value="Ig-like_fold"/>
</dbReference>